<feature type="compositionally biased region" description="Pro residues" evidence="1">
    <location>
        <begin position="670"/>
        <end position="679"/>
    </location>
</feature>
<feature type="region of interest" description="Disordered" evidence="1">
    <location>
        <begin position="187"/>
        <end position="218"/>
    </location>
</feature>
<dbReference type="Gene3D" id="3.10.20.90">
    <property type="entry name" value="Phosphatidylinositol 3-kinase Catalytic Subunit, Chain A, domain 1"/>
    <property type="match status" value="1"/>
</dbReference>
<dbReference type="STRING" id="1283841.A0A084QP07"/>
<dbReference type="Proteomes" id="UP000028524">
    <property type="component" value="Unassembled WGS sequence"/>
</dbReference>
<dbReference type="HOGENOM" id="CLU_013664_0_0_1"/>
<organism evidence="2 3">
    <name type="scientific">Stachybotrys chlorohalonatus (strain IBT 40285)</name>
    <dbReference type="NCBI Taxonomy" id="1283841"/>
    <lineage>
        <taxon>Eukaryota</taxon>
        <taxon>Fungi</taxon>
        <taxon>Dikarya</taxon>
        <taxon>Ascomycota</taxon>
        <taxon>Pezizomycotina</taxon>
        <taxon>Sordariomycetes</taxon>
        <taxon>Hypocreomycetidae</taxon>
        <taxon>Hypocreales</taxon>
        <taxon>Stachybotryaceae</taxon>
        <taxon>Stachybotrys</taxon>
    </lineage>
</organism>
<dbReference type="InterPro" id="IPR011993">
    <property type="entry name" value="PH-like_dom_sf"/>
</dbReference>
<accession>A0A084QP07</accession>
<evidence type="ECO:0008006" key="4">
    <source>
        <dbReference type="Google" id="ProtNLM"/>
    </source>
</evidence>
<feature type="compositionally biased region" description="Basic and acidic residues" evidence="1">
    <location>
        <begin position="646"/>
        <end position="655"/>
    </location>
</feature>
<dbReference type="InParanoid" id="A0A084QP07"/>
<evidence type="ECO:0000256" key="1">
    <source>
        <dbReference type="SAM" id="MobiDB-lite"/>
    </source>
</evidence>
<feature type="compositionally biased region" description="Polar residues" evidence="1">
    <location>
        <begin position="853"/>
        <end position="862"/>
    </location>
</feature>
<protein>
    <recommendedName>
        <fullName evidence="4">PH domain-containing protein</fullName>
    </recommendedName>
</protein>
<dbReference type="InterPro" id="IPR029071">
    <property type="entry name" value="Ubiquitin-like_domsf"/>
</dbReference>
<feature type="compositionally biased region" description="Pro residues" evidence="1">
    <location>
        <begin position="890"/>
        <end position="899"/>
    </location>
</feature>
<dbReference type="PANTHER" id="PTHR38700:SF1">
    <property type="entry name" value="PH DOMAIN-CONTAINING PROTEIN"/>
    <property type="match status" value="1"/>
</dbReference>
<feature type="compositionally biased region" description="Polar residues" evidence="1">
    <location>
        <begin position="756"/>
        <end position="775"/>
    </location>
</feature>
<keyword evidence="3" id="KW-1185">Reference proteome</keyword>
<feature type="compositionally biased region" description="Polar residues" evidence="1">
    <location>
        <begin position="784"/>
        <end position="799"/>
    </location>
</feature>
<feature type="compositionally biased region" description="Polar residues" evidence="1">
    <location>
        <begin position="83"/>
        <end position="93"/>
    </location>
</feature>
<dbReference type="SUPFAM" id="SSF54236">
    <property type="entry name" value="Ubiquitin-like"/>
    <property type="match status" value="1"/>
</dbReference>
<sequence>MGLDAGTDTAAGSPTASSPTIPTSRYRTLRGKSVSSARRKEYDFDIFEDQTNIPESESESEPLPLSLQEKLNRDPCQGDYAATASSTANNGPQCGSRPPGPAAPIAPVPANLVLAPKNSNLQALPILKKNLQRNVASVASVLDKPRSVPAIPRPRTSPATRPVTPLPVDHVLQRQALDQRACNDVNGQIAPQTQSPPPTPRSVRRPETPKHPEDPYEADRWAQEVARLEAETDRILSEQKRCDLARLQAQLAASPPKKRSASAGRTVFFFDRLNFFSRNKKPQLKQQPSQLVASSSLATANFSFELSPPSSCESWPCQDSMAFIEPGGKGIVPQIDAPASASNGGGRRITVRYLSSTISLPVTNDTSCADILFSSANFMTHDIDPTTSALIECYTAMGLERRLRRYERIREVMNSWDRDTQHSLMVVSLDGGEDARHLDIASVARTGEPPTGFIFQLHHSSRRGRWTKRWITLLDNGQIFAAKKSDMKPSDKDSIPLCHLSDFDVYTPKDGDVRRHWKPPGKFCYAIKSQQKTIAFPDGENFVHFFSTDDASVARRFYDAVHGWRSWYIVNKMVQLEKKDRAPNYSSQSRLAHREAANGAQWMADGYGKHRLKLSVDETPYTIGTFEPLLDLTRFDKPLEEFGKDVESEDKIDRKASKRSQKPKAAASHPPVPRAPPVPKADDEFSPTGLLGNAYEKRKQTVDASQLPLQEKEDSPFTGGSSLLNKVVTSPTSIANSRSKTWFPSAEQHTARSRSHTQGQSNKPQASPSQSSRGTRSIRRPATADNSAQARQAKQQTLVNLADNFPEPPQHWREAQRGGVKPPAGAPLINFATGGAQPSQREDGPARGLMRTASRSASSPQTHGAVHPSASARSRSVGPSSASRRDAAVPPVPPLPPLPSRSSRRQPIAPLGAAPSDRAPRHQEPLVNRAR</sequence>
<gene>
    <name evidence="2" type="ORF">S40285_04809</name>
</gene>
<dbReference type="EMBL" id="KL660569">
    <property type="protein sequence ID" value="KFA65692.1"/>
    <property type="molecule type" value="Genomic_DNA"/>
</dbReference>
<dbReference type="Gene3D" id="2.30.29.30">
    <property type="entry name" value="Pleckstrin-homology domain (PH domain)/Phosphotyrosine-binding domain (PTB)"/>
    <property type="match status" value="1"/>
</dbReference>
<feature type="region of interest" description="Disordered" evidence="1">
    <location>
        <begin position="646"/>
        <end position="931"/>
    </location>
</feature>
<feature type="compositionally biased region" description="Polar residues" evidence="1">
    <location>
        <begin position="871"/>
        <end position="882"/>
    </location>
</feature>
<dbReference type="AlphaFoldDB" id="A0A084QP07"/>
<feature type="region of interest" description="Disordered" evidence="1">
    <location>
        <begin position="81"/>
        <end position="102"/>
    </location>
</feature>
<name>A0A084QP07_STAC4</name>
<feature type="compositionally biased region" description="Basic and acidic residues" evidence="1">
    <location>
        <begin position="204"/>
        <end position="218"/>
    </location>
</feature>
<reference evidence="2 3" key="1">
    <citation type="journal article" date="2014" name="BMC Genomics">
        <title>Comparative genome sequencing reveals chemotype-specific gene clusters in the toxigenic black mold Stachybotrys.</title>
        <authorList>
            <person name="Semeiks J."/>
            <person name="Borek D."/>
            <person name="Otwinowski Z."/>
            <person name="Grishin N.V."/>
        </authorList>
    </citation>
    <scope>NUCLEOTIDE SEQUENCE [LARGE SCALE GENOMIC DNA]</scope>
    <source>
        <strain evidence="2 3">IBT 40285</strain>
    </source>
</reference>
<dbReference type="OrthoDB" id="43122at2759"/>
<evidence type="ECO:0000313" key="3">
    <source>
        <dbReference type="Proteomes" id="UP000028524"/>
    </source>
</evidence>
<feature type="compositionally biased region" description="Low complexity" evidence="1">
    <location>
        <begin position="1"/>
        <end position="24"/>
    </location>
</feature>
<dbReference type="OMA" id="WRSWYIV"/>
<feature type="region of interest" description="Disordered" evidence="1">
    <location>
        <begin position="1"/>
        <end position="64"/>
    </location>
</feature>
<proteinExistence type="predicted"/>
<dbReference type="PANTHER" id="PTHR38700">
    <property type="entry name" value="YALI0E22418P"/>
    <property type="match status" value="1"/>
</dbReference>
<evidence type="ECO:0000313" key="2">
    <source>
        <dbReference type="EMBL" id="KFA65692.1"/>
    </source>
</evidence>
<feature type="compositionally biased region" description="Polar residues" evidence="1">
    <location>
        <begin position="718"/>
        <end position="742"/>
    </location>
</feature>